<evidence type="ECO:0000313" key="3">
    <source>
        <dbReference type="Proteomes" id="UP000289738"/>
    </source>
</evidence>
<comment type="caution">
    <text evidence="2">The sequence shown here is derived from an EMBL/GenBank/DDBJ whole genome shotgun (WGS) entry which is preliminary data.</text>
</comment>
<organism evidence="2 3">
    <name type="scientific">Arachis hypogaea</name>
    <name type="common">Peanut</name>
    <dbReference type="NCBI Taxonomy" id="3818"/>
    <lineage>
        <taxon>Eukaryota</taxon>
        <taxon>Viridiplantae</taxon>
        <taxon>Streptophyta</taxon>
        <taxon>Embryophyta</taxon>
        <taxon>Tracheophyta</taxon>
        <taxon>Spermatophyta</taxon>
        <taxon>Magnoliopsida</taxon>
        <taxon>eudicotyledons</taxon>
        <taxon>Gunneridae</taxon>
        <taxon>Pentapetalae</taxon>
        <taxon>rosids</taxon>
        <taxon>fabids</taxon>
        <taxon>Fabales</taxon>
        <taxon>Fabaceae</taxon>
        <taxon>Papilionoideae</taxon>
        <taxon>50 kb inversion clade</taxon>
        <taxon>dalbergioids sensu lato</taxon>
        <taxon>Dalbergieae</taxon>
        <taxon>Pterocarpus clade</taxon>
        <taxon>Arachis</taxon>
    </lineage>
</organism>
<feature type="region of interest" description="Disordered" evidence="1">
    <location>
        <begin position="1"/>
        <end position="26"/>
    </location>
</feature>
<dbReference type="EMBL" id="SDMP01000012">
    <property type="protein sequence ID" value="RYR25899.1"/>
    <property type="molecule type" value="Genomic_DNA"/>
</dbReference>
<dbReference type="AlphaFoldDB" id="A0A445AHH6"/>
<protein>
    <recommendedName>
        <fullName evidence="4">Zinc finger GRF-type domain-containing protein</fullName>
    </recommendedName>
</protein>
<sequence length="98" mass="11105">MMEGGSNVVGSSSNQCYEGSYGRRMTRSSYEQLPKRYDCGSRLVLKWSGTDTNLGRSCFGCPNYNSVDKRWCGLFIWANKVQDEEVSGKANPRFKIEE</sequence>
<proteinExistence type="predicted"/>
<evidence type="ECO:0000256" key="1">
    <source>
        <dbReference type="SAM" id="MobiDB-lite"/>
    </source>
</evidence>
<reference evidence="2 3" key="1">
    <citation type="submission" date="2019-01" db="EMBL/GenBank/DDBJ databases">
        <title>Sequencing of cultivated peanut Arachis hypogaea provides insights into genome evolution and oil improvement.</title>
        <authorList>
            <person name="Chen X."/>
        </authorList>
    </citation>
    <scope>NUCLEOTIDE SEQUENCE [LARGE SCALE GENOMIC DNA]</scope>
    <source>
        <strain evidence="3">cv. Fuhuasheng</strain>
        <tissue evidence="2">Leaves</tissue>
    </source>
</reference>
<accession>A0A445AHH6</accession>
<dbReference type="Proteomes" id="UP000289738">
    <property type="component" value="Chromosome B02"/>
</dbReference>
<evidence type="ECO:0008006" key="4">
    <source>
        <dbReference type="Google" id="ProtNLM"/>
    </source>
</evidence>
<evidence type="ECO:0000313" key="2">
    <source>
        <dbReference type="EMBL" id="RYR25899.1"/>
    </source>
</evidence>
<keyword evidence="3" id="KW-1185">Reference proteome</keyword>
<feature type="compositionally biased region" description="Low complexity" evidence="1">
    <location>
        <begin position="1"/>
        <end position="14"/>
    </location>
</feature>
<name>A0A445AHH6_ARAHY</name>
<gene>
    <name evidence="2" type="ORF">Ahy_B02g059927</name>
</gene>